<feature type="domain" description="Helix-turn-helix" evidence="1">
    <location>
        <begin position="9"/>
        <end position="54"/>
    </location>
</feature>
<gene>
    <name evidence="2" type="ORF">A2Y67_02365</name>
</gene>
<dbReference type="InterPro" id="IPR010093">
    <property type="entry name" value="SinI_DNA-bd"/>
</dbReference>
<sequence length="96" mass="11214">MDNNIIRISISEAARLFGIDTKTIRRAIKTQEIRYIVVRGRYKLNFESLIKWSQRKVTIKNKSEKQGIGQYVEKWKISNKLYSPNPDAIKTDKTGL</sequence>
<dbReference type="GO" id="GO:0003677">
    <property type="term" value="F:DNA binding"/>
    <property type="evidence" value="ECO:0007669"/>
    <property type="project" value="InterPro"/>
</dbReference>
<name>A0A1G1XSF1_9BACT</name>
<accession>A0A1G1XSF1</accession>
<protein>
    <recommendedName>
        <fullName evidence="1">Helix-turn-helix domain-containing protein</fullName>
    </recommendedName>
</protein>
<dbReference type="EMBL" id="MHIA01000012">
    <property type="protein sequence ID" value="OGY42550.1"/>
    <property type="molecule type" value="Genomic_DNA"/>
</dbReference>
<comment type="caution">
    <text evidence="2">The sequence shown here is derived from an EMBL/GenBank/DDBJ whole genome shotgun (WGS) entry which is preliminary data.</text>
</comment>
<dbReference type="Proteomes" id="UP000176260">
    <property type="component" value="Unassembled WGS sequence"/>
</dbReference>
<evidence type="ECO:0000313" key="2">
    <source>
        <dbReference type="EMBL" id="OGY42550.1"/>
    </source>
</evidence>
<organism evidence="2 3">
    <name type="scientific">Candidatus Buchananbacteria bacterium RBG_13_39_9</name>
    <dbReference type="NCBI Taxonomy" id="1797531"/>
    <lineage>
        <taxon>Bacteria</taxon>
        <taxon>Candidatus Buchananiibacteriota</taxon>
    </lineage>
</organism>
<dbReference type="InterPro" id="IPR041657">
    <property type="entry name" value="HTH_17"/>
</dbReference>
<dbReference type="NCBIfam" id="TIGR01764">
    <property type="entry name" value="excise"/>
    <property type="match status" value="1"/>
</dbReference>
<dbReference type="AlphaFoldDB" id="A0A1G1XSF1"/>
<proteinExistence type="predicted"/>
<reference evidence="2 3" key="1">
    <citation type="journal article" date="2016" name="Nat. Commun.">
        <title>Thousands of microbial genomes shed light on interconnected biogeochemical processes in an aquifer system.</title>
        <authorList>
            <person name="Anantharaman K."/>
            <person name="Brown C.T."/>
            <person name="Hug L.A."/>
            <person name="Sharon I."/>
            <person name="Castelle C.J."/>
            <person name="Probst A.J."/>
            <person name="Thomas B.C."/>
            <person name="Singh A."/>
            <person name="Wilkins M.J."/>
            <person name="Karaoz U."/>
            <person name="Brodie E.L."/>
            <person name="Williams K.H."/>
            <person name="Hubbard S.S."/>
            <person name="Banfield J.F."/>
        </authorList>
    </citation>
    <scope>NUCLEOTIDE SEQUENCE [LARGE SCALE GENOMIC DNA]</scope>
</reference>
<evidence type="ECO:0000259" key="1">
    <source>
        <dbReference type="Pfam" id="PF12728"/>
    </source>
</evidence>
<evidence type="ECO:0000313" key="3">
    <source>
        <dbReference type="Proteomes" id="UP000176260"/>
    </source>
</evidence>
<dbReference type="Pfam" id="PF12728">
    <property type="entry name" value="HTH_17"/>
    <property type="match status" value="1"/>
</dbReference>